<evidence type="ECO:0000313" key="3">
    <source>
        <dbReference type="Proteomes" id="UP001432014"/>
    </source>
</evidence>
<sequence>MTLNRRPLGQPFSDPASDDSAPVVRTGPLPVATVPEFRRPPGTEEPAPAATRRPLGARDLLPFSDTGRPAGA</sequence>
<dbReference type="EMBL" id="CP108482">
    <property type="protein sequence ID" value="WUS54451.1"/>
    <property type="molecule type" value="Genomic_DNA"/>
</dbReference>
<dbReference type="RefSeq" id="WP_329501003.1">
    <property type="nucleotide sequence ID" value="NZ_CP108460.1"/>
</dbReference>
<organism evidence="2 3">
    <name type="scientific">Kitasatospora herbaricolor</name>
    <dbReference type="NCBI Taxonomy" id="68217"/>
    <lineage>
        <taxon>Bacteria</taxon>
        <taxon>Bacillati</taxon>
        <taxon>Actinomycetota</taxon>
        <taxon>Actinomycetes</taxon>
        <taxon>Kitasatosporales</taxon>
        <taxon>Streptomycetaceae</taxon>
        <taxon>Kitasatospora</taxon>
    </lineage>
</organism>
<evidence type="ECO:0000256" key="1">
    <source>
        <dbReference type="SAM" id="MobiDB-lite"/>
    </source>
</evidence>
<proteinExistence type="predicted"/>
<protein>
    <submittedName>
        <fullName evidence="2">Uncharacterized protein</fullName>
    </submittedName>
</protein>
<dbReference type="Proteomes" id="UP001432014">
    <property type="component" value="Chromosome"/>
</dbReference>
<reference evidence="2 3" key="1">
    <citation type="submission" date="2022-10" db="EMBL/GenBank/DDBJ databases">
        <title>The complete genomes of actinobacterial strains from the NBC collection.</title>
        <authorList>
            <person name="Joergensen T.S."/>
            <person name="Alvarez Arevalo M."/>
            <person name="Sterndorff E.B."/>
            <person name="Faurdal D."/>
            <person name="Vuksanovic O."/>
            <person name="Mourched A.-S."/>
            <person name="Charusanti P."/>
            <person name="Shaw S."/>
            <person name="Blin K."/>
            <person name="Weber T."/>
        </authorList>
    </citation>
    <scope>NUCLEOTIDE SEQUENCE [LARGE SCALE GENOMIC DNA]</scope>
    <source>
        <strain evidence="2 3">NBC_01247</strain>
    </source>
</reference>
<accession>A0ABZ1W0U5</accession>
<keyword evidence="3" id="KW-1185">Reference proteome</keyword>
<gene>
    <name evidence="2" type="ORF">OG469_02365</name>
</gene>
<feature type="region of interest" description="Disordered" evidence="1">
    <location>
        <begin position="1"/>
        <end position="72"/>
    </location>
</feature>
<evidence type="ECO:0000313" key="2">
    <source>
        <dbReference type="EMBL" id="WUS54451.1"/>
    </source>
</evidence>
<name>A0ABZ1W0U5_9ACTN</name>